<dbReference type="PANTHER" id="PTHR33507">
    <property type="entry name" value="INNER MEMBRANE PROTEIN YBBJ"/>
    <property type="match status" value="1"/>
</dbReference>
<dbReference type="Gene3D" id="3.90.226.10">
    <property type="entry name" value="2-enoyl-CoA Hydratase, Chain A, domain 1"/>
    <property type="match status" value="1"/>
</dbReference>
<dbReference type="InterPro" id="IPR052165">
    <property type="entry name" value="Membrane_assoc_protease"/>
</dbReference>
<dbReference type="InterPro" id="IPR056738">
    <property type="entry name" value="NfeD1b_N"/>
</dbReference>
<keyword evidence="2 6" id="KW-0812">Transmembrane</keyword>
<keyword evidence="11" id="KW-1185">Reference proteome</keyword>
<evidence type="ECO:0000259" key="9">
    <source>
        <dbReference type="Pfam" id="PF25145"/>
    </source>
</evidence>
<organism evidence="10 11">
    <name type="scientific">candidate division CSSED10-310 bacterium</name>
    <dbReference type="NCBI Taxonomy" id="2855610"/>
    <lineage>
        <taxon>Bacteria</taxon>
        <taxon>Bacteria division CSSED10-310</taxon>
    </lineage>
</organism>
<dbReference type="SUPFAM" id="SSF52096">
    <property type="entry name" value="ClpP/crotonase"/>
    <property type="match status" value="1"/>
</dbReference>
<evidence type="ECO:0000259" key="8">
    <source>
        <dbReference type="Pfam" id="PF24961"/>
    </source>
</evidence>
<feature type="transmembrane region" description="Helical" evidence="6">
    <location>
        <begin position="305"/>
        <end position="328"/>
    </location>
</feature>
<dbReference type="Gene3D" id="2.40.50.140">
    <property type="entry name" value="Nucleic acid-binding proteins"/>
    <property type="match status" value="1"/>
</dbReference>
<feature type="transmembrane region" description="Helical" evidence="6">
    <location>
        <begin position="414"/>
        <end position="434"/>
    </location>
</feature>
<evidence type="ECO:0000313" key="11">
    <source>
        <dbReference type="Proteomes" id="UP001594351"/>
    </source>
</evidence>
<evidence type="ECO:0000256" key="1">
    <source>
        <dbReference type="ARBA" id="ARBA00004141"/>
    </source>
</evidence>
<feature type="transmembrane region" description="Helical" evidence="6">
    <location>
        <begin position="335"/>
        <end position="352"/>
    </location>
</feature>
<keyword evidence="4 6" id="KW-0472">Membrane</keyword>
<comment type="caution">
    <text evidence="10">The sequence shown here is derived from an EMBL/GenBank/DDBJ whole genome shotgun (WGS) entry which is preliminary data.</text>
</comment>
<dbReference type="SUPFAM" id="SSF141322">
    <property type="entry name" value="NfeD domain-like"/>
    <property type="match status" value="1"/>
</dbReference>
<dbReference type="Pfam" id="PF25145">
    <property type="entry name" value="NfeD1b_N"/>
    <property type="match status" value="1"/>
</dbReference>
<proteinExistence type="predicted"/>
<feature type="compositionally biased region" description="Basic and acidic residues" evidence="5">
    <location>
        <begin position="162"/>
        <end position="192"/>
    </location>
</feature>
<dbReference type="InterPro" id="IPR056739">
    <property type="entry name" value="NfeD_membrane"/>
</dbReference>
<feature type="transmembrane region" description="Helical" evidence="6">
    <location>
        <begin position="382"/>
        <end position="402"/>
    </location>
</feature>
<evidence type="ECO:0000256" key="6">
    <source>
        <dbReference type="SAM" id="Phobius"/>
    </source>
</evidence>
<dbReference type="Pfam" id="PF01957">
    <property type="entry name" value="NfeD"/>
    <property type="match status" value="1"/>
</dbReference>
<dbReference type="InterPro" id="IPR002810">
    <property type="entry name" value="NfeD-like_C"/>
</dbReference>
<dbReference type="InterPro" id="IPR029045">
    <property type="entry name" value="ClpP/crotonase-like_dom_sf"/>
</dbReference>
<evidence type="ECO:0000313" key="10">
    <source>
        <dbReference type="EMBL" id="MFC1850901.1"/>
    </source>
</evidence>
<dbReference type="InterPro" id="IPR012340">
    <property type="entry name" value="NA-bd_OB-fold"/>
</dbReference>
<dbReference type="EMBL" id="JBHPBY010000133">
    <property type="protein sequence ID" value="MFC1850901.1"/>
    <property type="molecule type" value="Genomic_DNA"/>
</dbReference>
<feature type="domain" description="NfeD1b N-terminal" evidence="9">
    <location>
        <begin position="28"/>
        <end position="138"/>
    </location>
</feature>
<comment type="subcellular location">
    <subcellularLocation>
        <location evidence="1">Membrane</location>
        <topology evidence="1">Multi-pass membrane protein</topology>
    </subcellularLocation>
</comment>
<dbReference type="CDD" id="cd07020">
    <property type="entry name" value="Clp_protease_NfeD_1"/>
    <property type="match status" value="1"/>
</dbReference>
<protein>
    <submittedName>
        <fullName evidence="10">Nodulation protein NfeD</fullName>
    </submittedName>
</protein>
<evidence type="ECO:0000256" key="5">
    <source>
        <dbReference type="SAM" id="MobiDB-lite"/>
    </source>
</evidence>
<evidence type="ECO:0000256" key="2">
    <source>
        <dbReference type="ARBA" id="ARBA00022692"/>
    </source>
</evidence>
<evidence type="ECO:0000256" key="4">
    <source>
        <dbReference type="ARBA" id="ARBA00023136"/>
    </source>
</evidence>
<reference evidence="10 11" key="1">
    <citation type="submission" date="2024-09" db="EMBL/GenBank/DDBJ databases">
        <title>Laminarin stimulates single cell rates of sulfate reduction while oxygen inhibits transcriptomic activity in coastal marine sediment.</title>
        <authorList>
            <person name="Lindsay M."/>
            <person name="Orcutt B."/>
            <person name="Emerson D."/>
            <person name="Stepanauskas R."/>
            <person name="D'Angelo T."/>
        </authorList>
    </citation>
    <scope>NUCLEOTIDE SEQUENCE [LARGE SCALE GENOMIC DNA]</scope>
    <source>
        <strain evidence="10">SAG AM-311-K15</strain>
    </source>
</reference>
<evidence type="ECO:0000256" key="3">
    <source>
        <dbReference type="ARBA" id="ARBA00022989"/>
    </source>
</evidence>
<sequence>MNRLTIMMTVFVCTIGVWLPHNIEARHVDVIEINDTINPAVFEYITESISRAESEQAECLIIQMDTPGGLLTSTQKIVRQILNSKIPVVVYISPRGSWAASAGTFITLASHVAAMAPSTNIGAAHPVSMAPSSPDQKKAPPDSSDDSMKRLEKKLDKFIKKLSPKADKEKEKSETTVTDQDKTTPDSEKETEIQPQDEEENIDPKNLEKDIMSEKIIQNTTAWIRGIATYRGRNAEWAEKAVTESLSITETEALEKNVIDLIAKDLDELLDKIHGLELKTAKGDIVLNTEKIQINTYEMTFRQKILSIISNPNLFFVLVLLGPLGLVIELYNPGLILPGVVGGISIILLLYASQVLPVNYAAMLLILLAIILFIAEIKIQSYGLLTVGGIICIALGGLMLFRTGPELPGTPFRVAYTTIITVTGVLLAFVLLVLERVLRVHAAPATTGSQGLIGNVGEARTDIAPVGRVFVHGELWNAKSDKPISQGAQIIVLTNEGLTLIVKEHIIP</sequence>
<accession>A0ABV6YXG9</accession>
<dbReference type="Pfam" id="PF24961">
    <property type="entry name" value="NfeD_membrane"/>
    <property type="match status" value="1"/>
</dbReference>
<feature type="compositionally biased region" description="Basic and acidic residues" evidence="5">
    <location>
        <begin position="135"/>
        <end position="148"/>
    </location>
</feature>
<evidence type="ECO:0000259" key="7">
    <source>
        <dbReference type="Pfam" id="PF01957"/>
    </source>
</evidence>
<feature type="domain" description="NfeD integral membrane" evidence="8">
    <location>
        <begin position="314"/>
        <end position="430"/>
    </location>
</feature>
<feature type="domain" description="NfeD-like C-terminal" evidence="7">
    <location>
        <begin position="450"/>
        <end position="503"/>
    </location>
</feature>
<feature type="region of interest" description="Disordered" evidence="5">
    <location>
        <begin position="162"/>
        <end position="209"/>
    </location>
</feature>
<name>A0ABV6YXG9_UNCC1</name>
<dbReference type="PANTHER" id="PTHR33507:SF4">
    <property type="entry name" value="NODULATION COMPETITIVENESS PROTEIN NFED"/>
    <property type="match status" value="1"/>
</dbReference>
<dbReference type="Proteomes" id="UP001594351">
    <property type="component" value="Unassembled WGS sequence"/>
</dbReference>
<gene>
    <name evidence="10" type="ORF">ACFL27_11965</name>
</gene>
<keyword evidence="3 6" id="KW-1133">Transmembrane helix</keyword>
<feature type="region of interest" description="Disordered" evidence="5">
    <location>
        <begin position="124"/>
        <end position="148"/>
    </location>
</feature>
<feature type="transmembrane region" description="Helical" evidence="6">
    <location>
        <begin position="358"/>
        <end position="375"/>
    </location>
</feature>